<evidence type="ECO:0000256" key="1">
    <source>
        <dbReference type="ARBA" id="ARBA00022741"/>
    </source>
</evidence>
<gene>
    <name evidence="4" type="ORF">SAMN04489724_3141</name>
</gene>
<dbReference type="InterPro" id="IPR027417">
    <property type="entry name" value="P-loop_NTPase"/>
</dbReference>
<dbReference type="GO" id="GO:0005524">
    <property type="term" value="F:ATP binding"/>
    <property type="evidence" value="ECO:0007669"/>
    <property type="project" value="UniProtKB-KW"/>
</dbReference>
<organism evidence="4 5">
    <name type="scientific">Algoriphagus locisalis</name>
    <dbReference type="NCBI Taxonomy" id="305507"/>
    <lineage>
        <taxon>Bacteria</taxon>
        <taxon>Pseudomonadati</taxon>
        <taxon>Bacteroidota</taxon>
        <taxon>Cytophagia</taxon>
        <taxon>Cytophagales</taxon>
        <taxon>Cyclobacteriaceae</taxon>
        <taxon>Algoriphagus</taxon>
    </lineage>
</organism>
<dbReference type="STRING" id="305507.SAMN04489724_3141"/>
<keyword evidence="1" id="KW-0547">Nucleotide-binding</keyword>
<sequence>MSTITPEQFAYYHENRSILINEYLADFPKRVDPDAVRDLFIPSGYDRSNVSEYQEICKLLTEDIYFEALIRNKLSKKLIFAAGLPGSGKSTHLAQMMKDELVYDGTLNDDDKFIDYIEKALTLGYKVEVFVYSVEPSVAFERNLERGDDMKRYVPISHYEKVAATLNRRQKLLADKFQSRVSFRNFEHTNFEGKQVEFVPIKIDRDELERIANNHEFRNHKNLHSVLR</sequence>
<dbReference type="Gene3D" id="3.40.50.300">
    <property type="entry name" value="P-loop containing nucleotide triphosphate hydrolases"/>
    <property type="match status" value="1"/>
</dbReference>
<dbReference type="EMBL" id="FPBF01000004">
    <property type="protein sequence ID" value="SFT98151.1"/>
    <property type="molecule type" value="Genomic_DNA"/>
</dbReference>
<proteinExistence type="predicted"/>
<evidence type="ECO:0000313" key="5">
    <source>
        <dbReference type="Proteomes" id="UP000199673"/>
    </source>
</evidence>
<dbReference type="Proteomes" id="UP000199673">
    <property type="component" value="Unassembled WGS sequence"/>
</dbReference>
<dbReference type="Pfam" id="PF06414">
    <property type="entry name" value="Zeta_toxin"/>
    <property type="match status" value="1"/>
</dbReference>
<dbReference type="RefSeq" id="WP_091695121.1">
    <property type="nucleotide sequence ID" value="NZ_FPBF01000004.1"/>
</dbReference>
<evidence type="ECO:0000256" key="2">
    <source>
        <dbReference type="ARBA" id="ARBA00022840"/>
    </source>
</evidence>
<accession>A0A1I7CFI5</accession>
<name>A0A1I7CFI5_9BACT</name>
<reference evidence="5" key="1">
    <citation type="submission" date="2016-10" db="EMBL/GenBank/DDBJ databases">
        <authorList>
            <person name="Varghese N."/>
            <person name="Submissions S."/>
        </authorList>
    </citation>
    <scope>NUCLEOTIDE SEQUENCE [LARGE SCALE GENOMIC DNA]</scope>
    <source>
        <strain evidence="5">DSM 23445</strain>
    </source>
</reference>
<dbReference type="SUPFAM" id="SSF52540">
    <property type="entry name" value="P-loop containing nucleoside triphosphate hydrolases"/>
    <property type="match status" value="1"/>
</dbReference>
<dbReference type="AlphaFoldDB" id="A0A1I7CFI5"/>
<dbReference type="InterPro" id="IPR010488">
    <property type="entry name" value="Zeta_toxin_domain"/>
</dbReference>
<dbReference type="GO" id="GO:0016301">
    <property type="term" value="F:kinase activity"/>
    <property type="evidence" value="ECO:0007669"/>
    <property type="project" value="InterPro"/>
</dbReference>
<keyword evidence="2" id="KW-0067">ATP-binding</keyword>
<keyword evidence="5" id="KW-1185">Reference proteome</keyword>
<evidence type="ECO:0000259" key="3">
    <source>
        <dbReference type="Pfam" id="PF06414"/>
    </source>
</evidence>
<dbReference type="OrthoDB" id="1492663at2"/>
<evidence type="ECO:0000313" key="4">
    <source>
        <dbReference type="EMBL" id="SFT98151.1"/>
    </source>
</evidence>
<protein>
    <submittedName>
        <fullName evidence="4">Zeta toxin</fullName>
    </submittedName>
</protein>
<feature type="domain" description="Zeta toxin" evidence="3">
    <location>
        <begin position="97"/>
        <end position="177"/>
    </location>
</feature>